<reference evidence="3 4" key="1">
    <citation type="submission" date="2020-07" db="EMBL/GenBank/DDBJ databases">
        <title>Sequencing the genomes of 1000 actinobacteria strains.</title>
        <authorList>
            <person name="Klenk H.-P."/>
        </authorList>
    </citation>
    <scope>NUCLEOTIDE SEQUENCE [LARGE SCALE GENOMIC DNA]</scope>
    <source>
        <strain evidence="3 4">DSM 22185</strain>
    </source>
</reference>
<sequence>MARRIRVTSSRRGGVIREERTAPFWLEHLIGLIFGGLAVIVIGIVVLVLTDWGRVALTWIGFGFGVILTVVLFIAPVRSIRAGERTAVWMGEVLCAIGWGCMTISLAAGLPLLFWIGPQNLPEWAMVIPGAGTALFTGVAVLGMWLMTRGPLPPLDRTPRTATVLYNTVDAEGGQDITVRYHGADGSQHEAELADLIDDSWLDRFAEGTTWQIYAFEDAALADAVVFLTEEHDEVWRDGYKLNGVRLGGEGGPLPPGPGSPFLREGGKFTFE</sequence>
<evidence type="ECO:0000313" key="4">
    <source>
        <dbReference type="Proteomes" id="UP000552045"/>
    </source>
</evidence>
<comment type="caution">
    <text evidence="3">The sequence shown here is derived from an EMBL/GenBank/DDBJ whole genome shotgun (WGS) entry which is preliminary data.</text>
</comment>
<dbReference type="Proteomes" id="UP000552045">
    <property type="component" value="Unassembled WGS sequence"/>
</dbReference>
<feature type="transmembrane region" description="Helical" evidence="2">
    <location>
        <begin position="56"/>
        <end position="75"/>
    </location>
</feature>
<feature type="transmembrane region" description="Helical" evidence="2">
    <location>
        <begin position="126"/>
        <end position="147"/>
    </location>
</feature>
<keyword evidence="4" id="KW-1185">Reference proteome</keyword>
<evidence type="ECO:0000256" key="1">
    <source>
        <dbReference type="SAM" id="MobiDB-lite"/>
    </source>
</evidence>
<feature type="transmembrane region" description="Helical" evidence="2">
    <location>
        <begin position="87"/>
        <end position="114"/>
    </location>
</feature>
<feature type="region of interest" description="Disordered" evidence="1">
    <location>
        <begin position="250"/>
        <end position="272"/>
    </location>
</feature>
<evidence type="ECO:0000256" key="2">
    <source>
        <dbReference type="SAM" id="Phobius"/>
    </source>
</evidence>
<keyword evidence="2" id="KW-1133">Transmembrane helix</keyword>
<feature type="transmembrane region" description="Helical" evidence="2">
    <location>
        <begin position="29"/>
        <end position="50"/>
    </location>
</feature>
<dbReference type="AlphaFoldDB" id="A0A7Y9ETR2"/>
<accession>A0A7Y9ETR2</accession>
<proteinExistence type="predicted"/>
<evidence type="ECO:0000313" key="3">
    <source>
        <dbReference type="EMBL" id="NYD53763.1"/>
    </source>
</evidence>
<dbReference type="RefSeq" id="WP_179431566.1">
    <property type="nucleotide sequence ID" value="NZ_BAABLC010000007.1"/>
</dbReference>
<gene>
    <name evidence="3" type="ORF">BKA02_000818</name>
</gene>
<protein>
    <submittedName>
        <fullName evidence="3">Uncharacterized protein</fullName>
    </submittedName>
</protein>
<organism evidence="3 4">
    <name type="scientific">Microbacterium pseudoresistens</name>
    <dbReference type="NCBI Taxonomy" id="640634"/>
    <lineage>
        <taxon>Bacteria</taxon>
        <taxon>Bacillati</taxon>
        <taxon>Actinomycetota</taxon>
        <taxon>Actinomycetes</taxon>
        <taxon>Micrococcales</taxon>
        <taxon>Microbacteriaceae</taxon>
        <taxon>Microbacterium</taxon>
    </lineage>
</organism>
<keyword evidence="2" id="KW-0812">Transmembrane</keyword>
<dbReference type="EMBL" id="JACCBH010000001">
    <property type="protein sequence ID" value="NYD53763.1"/>
    <property type="molecule type" value="Genomic_DNA"/>
</dbReference>
<keyword evidence="2" id="KW-0472">Membrane</keyword>
<name>A0A7Y9ETR2_9MICO</name>